<gene>
    <name evidence="1" type="ORF">GWK47_010685</name>
</gene>
<comment type="caution">
    <text evidence="1">The sequence shown here is derived from an EMBL/GenBank/DDBJ whole genome shotgun (WGS) entry which is preliminary data.</text>
</comment>
<dbReference type="EMBL" id="JACEEZ010019194">
    <property type="protein sequence ID" value="KAG0715981.1"/>
    <property type="molecule type" value="Genomic_DNA"/>
</dbReference>
<organism evidence="1 2">
    <name type="scientific">Chionoecetes opilio</name>
    <name type="common">Atlantic snow crab</name>
    <name type="synonym">Cancer opilio</name>
    <dbReference type="NCBI Taxonomy" id="41210"/>
    <lineage>
        <taxon>Eukaryota</taxon>
        <taxon>Metazoa</taxon>
        <taxon>Ecdysozoa</taxon>
        <taxon>Arthropoda</taxon>
        <taxon>Crustacea</taxon>
        <taxon>Multicrustacea</taxon>
        <taxon>Malacostraca</taxon>
        <taxon>Eumalacostraca</taxon>
        <taxon>Eucarida</taxon>
        <taxon>Decapoda</taxon>
        <taxon>Pleocyemata</taxon>
        <taxon>Brachyura</taxon>
        <taxon>Eubrachyura</taxon>
        <taxon>Majoidea</taxon>
        <taxon>Majidae</taxon>
        <taxon>Chionoecetes</taxon>
    </lineage>
</organism>
<accession>A0A8J5CNZ2</accession>
<dbReference type="Proteomes" id="UP000770661">
    <property type="component" value="Unassembled WGS sequence"/>
</dbReference>
<protein>
    <submittedName>
        <fullName evidence="1">Uncharacterized protein</fullName>
    </submittedName>
</protein>
<name>A0A8J5CNZ2_CHIOP</name>
<evidence type="ECO:0000313" key="2">
    <source>
        <dbReference type="Proteomes" id="UP000770661"/>
    </source>
</evidence>
<reference evidence="1" key="1">
    <citation type="submission" date="2020-07" db="EMBL/GenBank/DDBJ databases">
        <title>The High-quality genome of the commercially important snow crab, Chionoecetes opilio.</title>
        <authorList>
            <person name="Jeong J.-H."/>
            <person name="Ryu S."/>
        </authorList>
    </citation>
    <scope>NUCLEOTIDE SEQUENCE</scope>
    <source>
        <strain evidence="1">MADBK_172401_WGS</strain>
        <tissue evidence="1">Digestive gland</tissue>
    </source>
</reference>
<evidence type="ECO:0000313" key="1">
    <source>
        <dbReference type="EMBL" id="KAG0715981.1"/>
    </source>
</evidence>
<dbReference type="OrthoDB" id="6590376at2759"/>
<keyword evidence="2" id="KW-1185">Reference proteome</keyword>
<dbReference type="AlphaFoldDB" id="A0A8J5CNZ2"/>
<proteinExistence type="predicted"/>
<sequence length="113" mass="12799">MTSKMLTTFWNFMTLLRSSKRGAMGRGGEIFRQSVDLFEEFPGTKNSWRISFIQGSVTSLLDELRQSLPTSKTEENHKGKGVKGLLFNYIVCHIFGEQLLGRGEIIRHGSICL</sequence>